<dbReference type="Gene3D" id="2.40.160.50">
    <property type="entry name" value="membrane protein fhac: a member of the omp85/tpsb transporter family"/>
    <property type="match status" value="1"/>
</dbReference>
<keyword evidence="5" id="KW-0812">Transmembrane</keyword>
<dbReference type="InterPro" id="IPR005565">
    <property type="entry name" value="Hemolysn_activator_HlyB_C"/>
</dbReference>
<evidence type="ECO:0000256" key="2">
    <source>
        <dbReference type="ARBA" id="ARBA00009055"/>
    </source>
</evidence>
<dbReference type="Proteomes" id="UP001595904">
    <property type="component" value="Unassembled WGS sequence"/>
</dbReference>
<sequence>MTSKRWTVLCLQAGMLSSVVAAAVPATAQVRPPDAGTILRETDPTRGLPSRLPGNIGPSEAPASPSAAREEARVKVTSVHIVGAKRYSEAQLQELVKDLVGREVDFFELRRAADRIAQHYRADGWFARAYLPEQSLSGGAVTIAVLEARVGELRIESAQEQTRVREEVIREMLMARQLQEDALGITNLERAALLVDDLPGIKAAVVLAPGSAEGSTDIVARVENTPLVQSALVMDNSGLPSTGRERLTGQVSLQSPLRFGDELVALLNVSEGNRFGRLSYEIPVGSDGWRVSTSVSALDYELGEEFKALDAEGKAFTWGFAADYPLIRSNRFDLRFTSGVEERRYENSALSEETSDSRIRAAHAGLLANRLDSFGGGGMWVYSALITAGDVDLSGNVFDLALDQLTARSDGNYTKYSWNVGRLQRLGDRNRLSVSLQGQFASDNLDSSEKLNLGGASGVRAFPELEGAGDEGWLGNVEWLHTLTADWQFALFYDIGSVRQHKRTWAGWNAGNPNLDNRYELQGGGLSVRWTAFSGVEIDATAATRFASNPARDPVTGDDADGSRREPQLWISARWAL</sequence>
<keyword evidence="6" id="KW-0653">Protein transport</keyword>
<dbReference type="Pfam" id="PF08479">
    <property type="entry name" value="POTRA_2"/>
    <property type="match status" value="1"/>
</dbReference>
<dbReference type="Pfam" id="PF03865">
    <property type="entry name" value="ShlB"/>
    <property type="match status" value="1"/>
</dbReference>
<proteinExistence type="inferred from homology"/>
<evidence type="ECO:0000259" key="11">
    <source>
        <dbReference type="PROSITE" id="PS51779"/>
    </source>
</evidence>
<keyword evidence="13" id="KW-1185">Reference proteome</keyword>
<evidence type="ECO:0000256" key="8">
    <source>
        <dbReference type="ARBA" id="ARBA00023237"/>
    </source>
</evidence>
<dbReference type="InterPro" id="IPR051544">
    <property type="entry name" value="TPS_OM_transporter"/>
</dbReference>
<keyword evidence="4" id="KW-1134">Transmembrane beta strand</keyword>
<accession>A0ABV8T4C0</accession>
<evidence type="ECO:0000256" key="4">
    <source>
        <dbReference type="ARBA" id="ARBA00022452"/>
    </source>
</evidence>
<evidence type="ECO:0000256" key="5">
    <source>
        <dbReference type="ARBA" id="ARBA00022692"/>
    </source>
</evidence>
<evidence type="ECO:0000313" key="12">
    <source>
        <dbReference type="EMBL" id="MFC4314734.1"/>
    </source>
</evidence>
<comment type="caution">
    <text evidence="12">The sequence shown here is derived from an EMBL/GenBank/DDBJ whole genome shotgun (WGS) entry which is preliminary data.</text>
</comment>
<evidence type="ECO:0000256" key="9">
    <source>
        <dbReference type="SAM" id="MobiDB-lite"/>
    </source>
</evidence>
<dbReference type="EMBL" id="JBHSDU010000015">
    <property type="protein sequence ID" value="MFC4314734.1"/>
    <property type="molecule type" value="Genomic_DNA"/>
</dbReference>
<organism evidence="12 13">
    <name type="scientific">Steroidobacter flavus</name>
    <dbReference type="NCBI Taxonomy" id="1842136"/>
    <lineage>
        <taxon>Bacteria</taxon>
        <taxon>Pseudomonadati</taxon>
        <taxon>Pseudomonadota</taxon>
        <taxon>Gammaproteobacteria</taxon>
        <taxon>Steroidobacterales</taxon>
        <taxon>Steroidobacteraceae</taxon>
        <taxon>Steroidobacter</taxon>
    </lineage>
</organism>
<dbReference type="InterPro" id="IPR013686">
    <property type="entry name" value="Polypept-transport_assoc_ShlB"/>
</dbReference>
<feature type="region of interest" description="Disordered" evidence="9">
    <location>
        <begin position="33"/>
        <end position="69"/>
    </location>
</feature>
<gene>
    <name evidence="12" type="ORF">ACFPN2_37060</name>
</gene>
<dbReference type="InterPro" id="IPR034746">
    <property type="entry name" value="POTRA"/>
</dbReference>
<keyword evidence="8" id="KW-0998">Cell outer membrane</keyword>
<feature type="chain" id="PRO_5045416871" evidence="10">
    <location>
        <begin position="23"/>
        <end position="577"/>
    </location>
</feature>
<evidence type="ECO:0000256" key="7">
    <source>
        <dbReference type="ARBA" id="ARBA00023136"/>
    </source>
</evidence>
<protein>
    <submittedName>
        <fullName evidence="12">ShlB/FhaC/HecB family hemolysin secretion/activation protein</fullName>
    </submittedName>
</protein>
<evidence type="ECO:0000313" key="13">
    <source>
        <dbReference type="Proteomes" id="UP001595904"/>
    </source>
</evidence>
<dbReference type="RefSeq" id="WP_380606158.1">
    <property type="nucleotide sequence ID" value="NZ_JBHSDU010000015.1"/>
</dbReference>
<reference evidence="13" key="1">
    <citation type="journal article" date="2019" name="Int. J. Syst. Evol. Microbiol.">
        <title>The Global Catalogue of Microorganisms (GCM) 10K type strain sequencing project: providing services to taxonomists for standard genome sequencing and annotation.</title>
        <authorList>
            <consortium name="The Broad Institute Genomics Platform"/>
            <consortium name="The Broad Institute Genome Sequencing Center for Infectious Disease"/>
            <person name="Wu L."/>
            <person name="Ma J."/>
        </authorList>
    </citation>
    <scope>NUCLEOTIDE SEQUENCE [LARGE SCALE GENOMIC DNA]</scope>
    <source>
        <strain evidence="13">CGMCC 1.10759</strain>
    </source>
</reference>
<comment type="subcellular location">
    <subcellularLocation>
        <location evidence="1">Cell outer membrane</location>
    </subcellularLocation>
</comment>
<dbReference type="PANTHER" id="PTHR34597">
    <property type="entry name" value="SLR1661 PROTEIN"/>
    <property type="match status" value="1"/>
</dbReference>
<evidence type="ECO:0000256" key="10">
    <source>
        <dbReference type="SAM" id="SignalP"/>
    </source>
</evidence>
<dbReference type="Gene3D" id="3.10.20.310">
    <property type="entry name" value="membrane protein fhac"/>
    <property type="match status" value="1"/>
</dbReference>
<keyword evidence="10" id="KW-0732">Signal</keyword>
<comment type="similarity">
    <text evidence="2">Belongs to the TPS (TC 1.B.20) family.</text>
</comment>
<evidence type="ECO:0000256" key="3">
    <source>
        <dbReference type="ARBA" id="ARBA00022448"/>
    </source>
</evidence>
<evidence type="ECO:0000256" key="1">
    <source>
        <dbReference type="ARBA" id="ARBA00004442"/>
    </source>
</evidence>
<keyword evidence="3" id="KW-0813">Transport</keyword>
<feature type="domain" description="POTRA" evidence="11">
    <location>
        <begin position="74"/>
        <end position="148"/>
    </location>
</feature>
<feature type="compositionally biased region" description="Low complexity" evidence="9">
    <location>
        <begin position="58"/>
        <end position="67"/>
    </location>
</feature>
<evidence type="ECO:0000256" key="6">
    <source>
        <dbReference type="ARBA" id="ARBA00022927"/>
    </source>
</evidence>
<dbReference type="PANTHER" id="PTHR34597:SF1">
    <property type="entry name" value="HEME_HEMOPEXIN TRANSPORTER PROTEIN HUXB"/>
    <property type="match status" value="1"/>
</dbReference>
<feature type="signal peptide" evidence="10">
    <location>
        <begin position="1"/>
        <end position="22"/>
    </location>
</feature>
<keyword evidence="7" id="KW-0472">Membrane</keyword>
<dbReference type="PROSITE" id="PS51779">
    <property type="entry name" value="POTRA"/>
    <property type="match status" value="1"/>
</dbReference>
<name>A0ABV8T4C0_9GAMM</name>